<reference evidence="5" key="1">
    <citation type="submission" date="2022-09" db="EMBL/GenBank/DDBJ databases">
        <title>Actin cytoskeleton and complex cell architecture in an #Asgard archaeon.</title>
        <authorList>
            <person name="Ponce Toledo R.I."/>
            <person name="Schleper C."/>
            <person name="Rodrigues Oliveira T."/>
            <person name="Wollweber F."/>
            <person name="Xu J."/>
            <person name="Rittmann S."/>
            <person name="Klingl A."/>
            <person name="Pilhofer M."/>
        </authorList>
    </citation>
    <scope>NUCLEOTIDE SEQUENCE</scope>
    <source>
        <strain evidence="5">B-35</strain>
    </source>
</reference>
<organism evidence="5 6">
    <name type="scientific">Candidatus Lokiarchaeum ossiferum</name>
    <dbReference type="NCBI Taxonomy" id="2951803"/>
    <lineage>
        <taxon>Archaea</taxon>
        <taxon>Promethearchaeati</taxon>
        <taxon>Promethearchaeota</taxon>
        <taxon>Promethearchaeia</taxon>
        <taxon>Promethearchaeales</taxon>
        <taxon>Promethearchaeaceae</taxon>
        <taxon>Candidatus Lokiarchaeum</taxon>
    </lineage>
</organism>
<sequence>MAKIENESIQVLNVEQLSKSFENVHAVNDVSFHIKKGEVYGLLGPNGAGKTTTIKQILGLLTPDNGNINILGLHPERDEIEVKKRIGYIAEEPLIYKSLTPKELFNFIASIRRITDPKITERLAQYLDSLGAIEYYERLISTLSRGNKQKIQIIAAFLHNPDLLIMDEPLAGLDAKSVKVVKEMVELHTQRGGAVLFSTHIMEVAEDLCDRIGIISQGKLLAEGTIQDLRDHTNMIDDTLDLEDIFLRITEQDESVNLIIDQLRKTMQAA</sequence>
<name>A0ABY6HNY0_9ARCH</name>
<keyword evidence="3 5" id="KW-0067">ATP-binding</keyword>
<dbReference type="PANTHER" id="PTHR42939">
    <property type="entry name" value="ABC TRANSPORTER ATP-BINDING PROTEIN ALBC-RELATED"/>
    <property type="match status" value="1"/>
</dbReference>
<dbReference type="InterPro" id="IPR003439">
    <property type="entry name" value="ABC_transporter-like_ATP-bd"/>
</dbReference>
<dbReference type="PANTHER" id="PTHR42939:SF1">
    <property type="entry name" value="ABC TRANSPORTER ATP-BINDING PROTEIN ALBC-RELATED"/>
    <property type="match status" value="1"/>
</dbReference>
<dbReference type="Pfam" id="PF00005">
    <property type="entry name" value="ABC_tran"/>
    <property type="match status" value="1"/>
</dbReference>
<dbReference type="EMBL" id="CP104013">
    <property type="protein sequence ID" value="UYP44254.1"/>
    <property type="molecule type" value="Genomic_DNA"/>
</dbReference>
<dbReference type="Gene3D" id="3.40.50.300">
    <property type="entry name" value="P-loop containing nucleotide triphosphate hydrolases"/>
    <property type="match status" value="1"/>
</dbReference>
<protein>
    <submittedName>
        <fullName evidence="5">Trehalose/maltose import ATP-binding protein MalK</fullName>
    </submittedName>
</protein>
<feature type="domain" description="ABC transporter" evidence="4">
    <location>
        <begin position="12"/>
        <end position="242"/>
    </location>
</feature>
<gene>
    <name evidence="5" type="ORF">NEF87_000539</name>
</gene>
<dbReference type="Proteomes" id="UP001208689">
    <property type="component" value="Chromosome"/>
</dbReference>
<evidence type="ECO:0000313" key="5">
    <source>
        <dbReference type="EMBL" id="UYP44254.1"/>
    </source>
</evidence>
<dbReference type="SUPFAM" id="SSF52540">
    <property type="entry name" value="P-loop containing nucleoside triphosphate hydrolases"/>
    <property type="match status" value="1"/>
</dbReference>
<dbReference type="InterPro" id="IPR003593">
    <property type="entry name" value="AAA+_ATPase"/>
</dbReference>
<evidence type="ECO:0000259" key="4">
    <source>
        <dbReference type="PROSITE" id="PS50893"/>
    </source>
</evidence>
<evidence type="ECO:0000313" key="6">
    <source>
        <dbReference type="Proteomes" id="UP001208689"/>
    </source>
</evidence>
<dbReference type="GO" id="GO:0005524">
    <property type="term" value="F:ATP binding"/>
    <property type="evidence" value="ECO:0007669"/>
    <property type="project" value="UniProtKB-KW"/>
</dbReference>
<dbReference type="CDD" id="cd03230">
    <property type="entry name" value="ABC_DR_subfamily_A"/>
    <property type="match status" value="1"/>
</dbReference>
<evidence type="ECO:0000256" key="2">
    <source>
        <dbReference type="ARBA" id="ARBA00022741"/>
    </source>
</evidence>
<accession>A0ABY6HNY0</accession>
<keyword evidence="2" id="KW-0547">Nucleotide-binding</keyword>
<dbReference type="PROSITE" id="PS50893">
    <property type="entry name" value="ABC_TRANSPORTER_2"/>
    <property type="match status" value="1"/>
</dbReference>
<keyword evidence="1" id="KW-0813">Transport</keyword>
<dbReference type="InterPro" id="IPR051782">
    <property type="entry name" value="ABC_Transporter_VariousFunc"/>
</dbReference>
<evidence type="ECO:0000256" key="1">
    <source>
        <dbReference type="ARBA" id="ARBA00022448"/>
    </source>
</evidence>
<evidence type="ECO:0000256" key="3">
    <source>
        <dbReference type="ARBA" id="ARBA00022840"/>
    </source>
</evidence>
<dbReference type="SMART" id="SM00382">
    <property type="entry name" value="AAA"/>
    <property type="match status" value="1"/>
</dbReference>
<keyword evidence="6" id="KW-1185">Reference proteome</keyword>
<dbReference type="InterPro" id="IPR027417">
    <property type="entry name" value="P-loop_NTPase"/>
</dbReference>
<proteinExistence type="predicted"/>